<dbReference type="AlphaFoldDB" id="T1BZH1"/>
<dbReference type="GO" id="GO:0003885">
    <property type="term" value="F:D-arabinono-1,4-lactone oxidase activity"/>
    <property type="evidence" value="ECO:0007669"/>
    <property type="project" value="TreeGrafter"/>
</dbReference>
<gene>
    <name evidence="2" type="ORF">B1B_08551</name>
</gene>
<dbReference type="InterPro" id="IPR010031">
    <property type="entry name" value="FAD_lactone_oxidase-like"/>
</dbReference>
<comment type="caution">
    <text evidence="2">The sequence shown here is derived from an EMBL/GenBank/DDBJ whole genome shotgun (WGS) entry which is preliminary data.</text>
</comment>
<organism evidence="2">
    <name type="scientific">mine drainage metagenome</name>
    <dbReference type="NCBI Taxonomy" id="410659"/>
    <lineage>
        <taxon>unclassified sequences</taxon>
        <taxon>metagenomes</taxon>
        <taxon>ecological metagenomes</taxon>
    </lineage>
</organism>
<evidence type="ECO:0000259" key="1">
    <source>
        <dbReference type="PROSITE" id="PS51387"/>
    </source>
</evidence>
<reference evidence="2" key="1">
    <citation type="submission" date="2013-08" db="EMBL/GenBank/DDBJ databases">
        <authorList>
            <person name="Mendez C."/>
            <person name="Richter M."/>
            <person name="Ferrer M."/>
            <person name="Sanchez J."/>
        </authorList>
    </citation>
    <scope>NUCLEOTIDE SEQUENCE</scope>
</reference>
<dbReference type="InterPro" id="IPR016169">
    <property type="entry name" value="FAD-bd_PCMH_sub2"/>
</dbReference>
<protein>
    <submittedName>
        <fullName evidence="2">FAD-binding oxidoreductase</fullName>
    </submittedName>
</protein>
<feature type="domain" description="FAD-binding PCMH-type" evidence="1">
    <location>
        <begin position="15"/>
        <end position="178"/>
    </location>
</feature>
<proteinExistence type="predicted"/>
<accession>T1BZH1</accession>
<dbReference type="EMBL" id="AUZY01005594">
    <property type="protein sequence ID" value="EQD58444.1"/>
    <property type="molecule type" value="Genomic_DNA"/>
</dbReference>
<reference evidence="2" key="2">
    <citation type="journal article" date="2014" name="ISME J.">
        <title>Microbial stratification in low pH oxic and suboxic macroscopic growths along an acid mine drainage.</title>
        <authorList>
            <person name="Mendez-Garcia C."/>
            <person name="Mesa V."/>
            <person name="Sprenger R.R."/>
            <person name="Richter M."/>
            <person name="Diez M.S."/>
            <person name="Solano J."/>
            <person name="Bargiela R."/>
            <person name="Golyshina O.V."/>
            <person name="Manteca A."/>
            <person name="Ramos J.L."/>
            <person name="Gallego J.R."/>
            <person name="Llorente I."/>
            <person name="Martins Dos Santos V.A."/>
            <person name="Jensen O.N."/>
            <person name="Pelaez A.I."/>
            <person name="Sanchez J."/>
            <person name="Ferrer M."/>
        </authorList>
    </citation>
    <scope>NUCLEOTIDE SEQUENCE</scope>
</reference>
<sequence length="178" mass="19431">MNNGKHYLSWGRYPKLPPPSEVHRLHWTDQLLPATSHTVLPYGNGRSYGDSCLNDGGSILDARALDRFLSFDREAGILRCEAGILLADILKLIVPSGWFLPVTPGTRFVTLGGAIANDVHGKNHHQMGTFGSHVRCLGLLRSDLGLVQCSPTNNHELFRATVAGLGLTGLILWAEIQL</sequence>
<dbReference type="SUPFAM" id="SSF56176">
    <property type="entry name" value="FAD-binding/transporter-associated domain-like"/>
    <property type="match status" value="1"/>
</dbReference>
<dbReference type="InterPro" id="IPR006094">
    <property type="entry name" value="Oxid_FAD_bind_N"/>
</dbReference>
<dbReference type="InterPro" id="IPR036318">
    <property type="entry name" value="FAD-bd_PCMH-like_sf"/>
</dbReference>
<name>T1BZH1_9ZZZZ</name>
<feature type="non-terminal residue" evidence="2">
    <location>
        <position position="178"/>
    </location>
</feature>
<dbReference type="Pfam" id="PF01565">
    <property type="entry name" value="FAD_binding_4"/>
    <property type="match status" value="1"/>
</dbReference>
<evidence type="ECO:0000313" key="2">
    <source>
        <dbReference type="EMBL" id="EQD58444.1"/>
    </source>
</evidence>
<dbReference type="PANTHER" id="PTHR43762">
    <property type="entry name" value="L-GULONOLACTONE OXIDASE"/>
    <property type="match status" value="1"/>
</dbReference>
<dbReference type="PANTHER" id="PTHR43762:SF1">
    <property type="entry name" value="D-ARABINONO-1,4-LACTONE OXIDASE"/>
    <property type="match status" value="1"/>
</dbReference>
<dbReference type="GO" id="GO:0005739">
    <property type="term" value="C:mitochondrion"/>
    <property type="evidence" value="ECO:0007669"/>
    <property type="project" value="TreeGrafter"/>
</dbReference>
<dbReference type="InterPro" id="IPR016166">
    <property type="entry name" value="FAD-bd_PCMH"/>
</dbReference>
<dbReference type="Gene3D" id="3.30.465.10">
    <property type="match status" value="1"/>
</dbReference>
<dbReference type="PROSITE" id="PS51387">
    <property type="entry name" value="FAD_PCMH"/>
    <property type="match status" value="1"/>
</dbReference>
<dbReference type="GO" id="GO:0071949">
    <property type="term" value="F:FAD binding"/>
    <property type="evidence" value="ECO:0007669"/>
    <property type="project" value="InterPro"/>
</dbReference>